<comment type="caution">
    <text evidence="3">The sequence shown here is derived from an EMBL/GenBank/DDBJ whole genome shotgun (WGS) entry which is preliminary data.</text>
</comment>
<keyword evidence="1" id="KW-0175">Coiled coil</keyword>
<feature type="compositionally biased region" description="Low complexity" evidence="2">
    <location>
        <begin position="67"/>
        <end position="79"/>
    </location>
</feature>
<feature type="compositionally biased region" description="Pro residues" evidence="2">
    <location>
        <begin position="80"/>
        <end position="92"/>
    </location>
</feature>
<evidence type="ECO:0000256" key="2">
    <source>
        <dbReference type="SAM" id="MobiDB-lite"/>
    </source>
</evidence>
<keyword evidence="4" id="KW-1185">Reference proteome</keyword>
<proteinExistence type="predicted"/>
<feature type="region of interest" description="Disordered" evidence="2">
    <location>
        <begin position="1"/>
        <end position="95"/>
    </location>
</feature>
<sequence>MATSQGLAAFLPPPRPSRCREARLLHEPARESSGPTSSVAPCSPALAASLSETWSTASADAPDVTDARATPARTLAPSAAPSPAPSPAPCPVPSRRLPASPCLAAKNISLSPSEPFVAIPTSWDETEITTTQHAQPFEEPLAGTLLAEVAQDELDQLRAEERGLRRLWLQLQAPSQGQRGGSRRQAEESSAPTLPAEAAGTEDVPELQLAEQELLRLSRQAECQELCQRREAEEWRQAYCEARDAASKARRAEAESQAELQQLEKVVGSLREDLDKARADLEDARAACRATEVRVGAETRRLKEEVAEARQAAAGWLPAEPWFSETSDSFDAASAQERESCLRTELAELFDREARARSLLERLRDLRSDAALRLQERPLAALAAAKENDIFEDACPLFTKAFLLRFLVVKRQESEKGTVRNRFSMVHEHPVSAKQPLGSSETNRPRSVSARGSSFASDLQGGSCEQATEEYAPEANSSRQRLRLLQERAAKLHAIKEHLQRLSRQRQTSNEMVSDAPNLTDSGCPNCPAECREPPPRITRWQKQPHSQQSLKREVLPTFCHDVPEHGI</sequence>
<dbReference type="AlphaFoldDB" id="A0A812M8N2"/>
<feature type="compositionally biased region" description="Polar residues" evidence="2">
    <location>
        <begin position="437"/>
        <end position="457"/>
    </location>
</feature>
<feature type="coiled-coil region" evidence="1">
    <location>
        <begin position="246"/>
        <end position="294"/>
    </location>
</feature>
<feature type="region of interest" description="Disordered" evidence="2">
    <location>
        <begin position="501"/>
        <end position="521"/>
    </location>
</feature>
<accession>A0A812M8N2</accession>
<feature type="compositionally biased region" description="Polar residues" evidence="2">
    <location>
        <begin position="505"/>
        <end position="521"/>
    </location>
</feature>
<dbReference type="Proteomes" id="UP000604046">
    <property type="component" value="Unassembled WGS sequence"/>
</dbReference>
<reference evidence="3" key="1">
    <citation type="submission" date="2021-02" db="EMBL/GenBank/DDBJ databases">
        <authorList>
            <person name="Dougan E. K."/>
            <person name="Rhodes N."/>
            <person name="Thang M."/>
            <person name="Chan C."/>
        </authorList>
    </citation>
    <scope>NUCLEOTIDE SEQUENCE</scope>
</reference>
<evidence type="ECO:0000256" key="1">
    <source>
        <dbReference type="SAM" id="Coils"/>
    </source>
</evidence>
<gene>
    <name evidence="3" type="primary">Arsb</name>
    <name evidence="3" type="ORF">SNAT2548_LOCUS13572</name>
</gene>
<name>A0A812M8N2_9DINO</name>
<evidence type="ECO:0000313" key="3">
    <source>
        <dbReference type="EMBL" id="CAE7260080.1"/>
    </source>
</evidence>
<feature type="region of interest" description="Disordered" evidence="2">
    <location>
        <begin position="429"/>
        <end position="478"/>
    </location>
</feature>
<organism evidence="3 4">
    <name type="scientific">Symbiodinium natans</name>
    <dbReference type="NCBI Taxonomy" id="878477"/>
    <lineage>
        <taxon>Eukaryota</taxon>
        <taxon>Sar</taxon>
        <taxon>Alveolata</taxon>
        <taxon>Dinophyceae</taxon>
        <taxon>Suessiales</taxon>
        <taxon>Symbiodiniaceae</taxon>
        <taxon>Symbiodinium</taxon>
    </lineage>
</organism>
<protein>
    <submittedName>
        <fullName evidence="3">Arsb protein</fullName>
    </submittedName>
</protein>
<dbReference type="OrthoDB" id="10476874at2759"/>
<evidence type="ECO:0000313" key="4">
    <source>
        <dbReference type="Proteomes" id="UP000604046"/>
    </source>
</evidence>
<feature type="region of interest" description="Disordered" evidence="2">
    <location>
        <begin position="174"/>
        <end position="203"/>
    </location>
</feature>
<feature type="compositionally biased region" description="Low complexity" evidence="2">
    <location>
        <begin position="37"/>
        <end position="51"/>
    </location>
</feature>
<feature type="compositionally biased region" description="Basic and acidic residues" evidence="2">
    <location>
        <begin position="18"/>
        <end position="30"/>
    </location>
</feature>
<dbReference type="EMBL" id="CAJNDS010001446">
    <property type="protein sequence ID" value="CAE7260080.1"/>
    <property type="molecule type" value="Genomic_DNA"/>
</dbReference>